<dbReference type="EMBL" id="NVSR01000002">
    <property type="protein sequence ID" value="PCI30774.1"/>
    <property type="molecule type" value="Genomic_DNA"/>
</dbReference>
<dbReference type="AlphaFoldDB" id="A0A2A4TBL8"/>
<evidence type="ECO:0000256" key="2">
    <source>
        <dbReference type="ARBA" id="ARBA00022729"/>
    </source>
</evidence>
<proteinExistence type="inferred from homology"/>
<dbReference type="CDD" id="cd06344">
    <property type="entry name" value="PBP1_ABC_HAAT-like"/>
    <property type="match status" value="1"/>
</dbReference>
<dbReference type="InterPro" id="IPR028081">
    <property type="entry name" value="Leu-bd"/>
</dbReference>
<evidence type="ECO:0000259" key="3">
    <source>
        <dbReference type="Pfam" id="PF13458"/>
    </source>
</evidence>
<comment type="caution">
    <text evidence="4">The sequence shown here is derived from an EMBL/GenBank/DDBJ whole genome shotgun (WGS) entry which is preliminary data.</text>
</comment>
<dbReference type="InterPro" id="IPR028082">
    <property type="entry name" value="Peripla_BP_I"/>
</dbReference>
<accession>A0A2A4TBL8</accession>
<dbReference type="Gene3D" id="3.40.50.2300">
    <property type="match status" value="2"/>
</dbReference>
<protein>
    <recommendedName>
        <fullName evidence="3">Leucine-binding protein domain-containing protein</fullName>
    </recommendedName>
</protein>
<evidence type="ECO:0000313" key="5">
    <source>
        <dbReference type="Proteomes" id="UP000218113"/>
    </source>
</evidence>
<dbReference type="PROSITE" id="PS51257">
    <property type="entry name" value="PROKAR_LIPOPROTEIN"/>
    <property type="match status" value="1"/>
</dbReference>
<reference evidence="5" key="1">
    <citation type="submission" date="2017-08" db="EMBL/GenBank/DDBJ databases">
        <title>A dynamic microbial community with high functional redundancy inhabits the cold, oxic subseafloor aquifer.</title>
        <authorList>
            <person name="Tully B.J."/>
            <person name="Wheat C.G."/>
            <person name="Glazer B.T."/>
            <person name="Huber J.A."/>
        </authorList>
    </citation>
    <scope>NUCLEOTIDE SEQUENCE [LARGE SCALE GENOMIC DNA]</scope>
</reference>
<sequence>MQRLFLFIAILIFSACNQYEESRQARIERAREGTGDIVVGIVGQKGDFLKGVDFAIEEVNSSGGLLGGRKLIKIFYDDERKPKKAQLYANKFAKNPNVIAVIGHMTSSTAIPASITYENHGILYITPGATNPNLTNHNFKYVFRSIPSDKIIGIAISDFLAKQKVKKAVILYKRSLYGKRLADIIYESSDKKGIKIVALKSYFANERNFTPILDTISSLEYDMVIIAGGMPDAGYIIKQARLMGIKAPFIGGDGLDNPFLWKVAGKAAQGTFVTAVYNPHRKSAKLNKFKKVFAIKYKHLPDTWAAQGYDAVNLLVEAIRLRQVTEPLKLANYLRYLRNWEGVTGIYNFKKNGDVEGREVAIKKMDKGTFIFVNNRASSD</sequence>
<comment type="similarity">
    <text evidence="1">Belongs to the leucine-binding protein family.</text>
</comment>
<evidence type="ECO:0000256" key="1">
    <source>
        <dbReference type="ARBA" id="ARBA00010062"/>
    </source>
</evidence>
<dbReference type="Proteomes" id="UP000218113">
    <property type="component" value="Unassembled WGS sequence"/>
</dbReference>
<evidence type="ECO:0000313" key="4">
    <source>
        <dbReference type="EMBL" id="PCI30774.1"/>
    </source>
</evidence>
<dbReference type="PANTHER" id="PTHR47151:SF2">
    <property type="entry name" value="AMINO ACID BINDING PROTEIN"/>
    <property type="match status" value="1"/>
</dbReference>
<dbReference type="SUPFAM" id="SSF53822">
    <property type="entry name" value="Periplasmic binding protein-like I"/>
    <property type="match status" value="1"/>
</dbReference>
<feature type="domain" description="Leucine-binding protein" evidence="3">
    <location>
        <begin position="47"/>
        <end position="353"/>
    </location>
</feature>
<dbReference type="Pfam" id="PF13458">
    <property type="entry name" value="Peripla_BP_6"/>
    <property type="match status" value="1"/>
</dbReference>
<organism evidence="4 5">
    <name type="scientific">SAR324 cluster bacterium</name>
    <dbReference type="NCBI Taxonomy" id="2024889"/>
    <lineage>
        <taxon>Bacteria</taxon>
        <taxon>Deltaproteobacteria</taxon>
        <taxon>SAR324 cluster</taxon>
    </lineage>
</organism>
<name>A0A2A4TBL8_9DELT</name>
<gene>
    <name evidence="4" type="ORF">COB67_01075</name>
</gene>
<dbReference type="PANTHER" id="PTHR47151">
    <property type="entry name" value="LEU/ILE/VAL-BINDING ABC TRANSPORTER SUBUNIT"/>
    <property type="match status" value="1"/>
</dbReference>
<keyword evidence="2" id="KW-0732">Signal</keyword>